<dbReference type="PANTHER" id="PTHR22617:SF43">
    <property type="entry name" value="PROTEIN PILI"/>
    <property type="match status" value="1"/>
</dbReference>
<reference evidence="2 3" key="1">
    <citation type="submission" date="2016-12" db="EMBL/GenBank/DDBJ databases">
        <title>Thioflexothrix psekupsii D3 genome sequencing and assembly.</title>
        <authorList>
            <person name="Fomenkov A."/>
            <person name="Vincze T."/>
            <person name="Grabovich M."/>
            <person name="Anton B.P."/>
            <person name="Dubinina G."/>
            <person name="Orlova M."/>
            <person name="Belousova E."/>
            <person name="Roberts R.J."/>
        </authorList>
    </citation>
    <scope>NUCLEOTIDE SEQUENCE [LARGE SCALE GENOMIC DNA]</scope>
    <source>
        <strain evidence="2">D3</strain>
    </source>
</reference>
<dbReference type="SUPFAM" id="SSF50341">
    <property type="entry name" value="CheW-like"/>
    <property type="match status" value="1"/>
</dbReference>
<gene>
    <name evidence="2" type="ORF">TPSD3_09655</name>
</gene>
<evidence type="ECO:0000313" key="2">
    <source>
        <dbReference type="EMBL" id="OUD14548.1"/>
    </source>
</evidence>
<proteinExistence type="predicted"/>
<dbReference type="RefSeq" id="WP_086488328.1">
    <property type="nucleotide sequence ID" value="NZ_MSLT01000012.1"/>
</dbReference>
<feature type="domain" description="CheW-like" evidence="1">
    <location>
        <begin position="36"/>
        <end position="177"/>
    </location>
</feature>
<dbReference type="SMART" id="SM00260">
    <property type="entry name" value="CheW"/>
    <property type="match status" value="1"/>
</dbReference>
<dbReference type="GO" id="GO:0006935">
    <property type="term" value="P:chemotaxis"/>
    <property type="evidence" value="ECO:0007669"/>
    <property type="project" value="InterPro"/>
</dbReference>
<accession>A0A251X904</accession>
<dbReference type="GO" id="GO:0007165">
    <property type="term" value="P:signal transduction"/>
    <property type="evidence" value="ECO:0007669"/>
    <property type="project" value="InterPro"/>
</dbReference>
<evidence type="ECO:0000313" key="3">
    <source>
        <dbReference type="Proteomes" id="UP000194798"/>
    </source>
</evidence>
<dbReference type="Gene3D" id="2.30.30.40">
    <property type="entry name" value="SH3 Domains"/>
    <property type="match status" value="1"/>
</dbReference>
<organism evidence="2 3">
    <name type="scientific">Thioflexithrix psekupsensis</name>
    <dbReference type="NCBI Taxonomy" id="1570016"/>
    <lineage>
        <taxon>Bacteria</taxon>
        <taxon>Pseudomonadati</taxon>
        <taxon>Pseudomonadota</taxon>
        <taxon>Gammaproteobacteria</taxon>
        <taxon>Thiotrichales</taxon>
        <taxon>Thioflexithrix</taxon>
    </lineage>
</organism>
<dbReference type="EMBL" id="MSLT01000012">
    <property type="protein sequence ID" value="OUD14548.1"/>
    <property type="molecule type" value="Genomic_DNA"/>
</dbReference>
<keyword evidence="3" id="KW-1185">Reference proteome</keyword>
<dbReference type="InterPro" id="IPR002545">
    <property type="entry name" value="CheW-lke_dom"/>
</dbReference>
<comment type="caution">
    <text evidence="2">The sequence shown here is derived from an EMBL/GenBank/DDBJ whole genome shotgun (WGS) entry which is preliminary data.</text>
</comment>
<protein>
    <recommendedName>
        <fullName evidence="1">CheW-like domain-containing protein</fullName>
    </recommendedName>
</protein>
<dbReference type="Pfam" id="PF01584">
    <property type="entry name" value="CheW"/>
    <property type="match status" value="1"/>
</dbReference>
<dbReference type="Proteomes" id="UP000194798">
    <property type="component" value="Unassembled WGS sequence"/>
</dbReference>
<evidence type="ECO:0000259" key="1">
    <source>
        <dbReference type="PROSITE" id="PS50851"/>
    </source>
</evidence>
<dbReference type="GO" id="GO:0005829">
    <property type="term" value="C:cytosol"/>
    <property type="evidence" value="ECO:0007669"/>
    <property type="project" value="TreeGrafter"/>
</dbReference>
<sequence>MANTLAQPPFQWLQELERRARQKARGLPRQEKIQQIWRGIAFRVGTVTLVSGLTEIREVMPVPTVMARVPGAKSWVRGLANVHGQLLPIIDLQACLESHVTILESPTRVLVINHAGINAGLLVDEVIGIKHFPEQHRDSEAICQDIWLAPYARGVFHYEDHTWVVFDLHRLAESDAFLKAAQ</sequence>
<dbReference type="PANTHER" id="PTHR22617">
    <property type="entry name" value="CHEMOTAXIS SENSOR HISTIDINE KINASE-RELATED"/>
    <property type="match status" value="1"/>
</dbReference>
<dbReference type="PROSITE" id="PS50851">
    <property type="entry name" value="CHEW"/>
    <property type="match status" value="1"/>
</dbReference>
<dbReference type="OrthoDB" id="5298045at2"/>
<dbReference type="InterPro" id="IPR036061">
    <property type="entry name" value="CheW-like_dom_sf"/>
</dbReference>
<dbReference type="AlphaFoldDB" id="A0A251X904"/>
<name>A0A251X904_9GAMM</name>
<dbReference type="InterPro" id="IPR039315">
    <property type="entry name" value="CheW"/>
</dbReference>
<dbReference type="Gene3D" id="2.40.50.180">
    <property type="entry name" value="CheA-289, Domain 4"/>
    <property type="match status" value="1"/>
</dbReference>